<protein>
    <submittedName>
        <fullName evidence="2">Uncharacterized protein</fullName>
    </submittedName>
</protein>
<evidence type="ECO:0000313" key="2">
    <source>
        <dbReference type="EMBL" id="QHS93891.1"/>
    </source>
</evidence>
<proteinExistence type="predicted"/>
<reference evidence="2" key="1">
    <citation type="journal article" date="2020" name="Nature">
        <title>Giant virus diversity and host interactions through global metagenomics.</title>
        <authorList>
            <person name="Schulz F."/>
            <person name="Roux S."/>
            <person name="Paez-Espino D."/>
            <person name="Jungbluth S."/>
            <person name="Walsh D.A."/>
            <person name="Denef V.J."/>
            <person name="McMahon K.D."/>
            <person name="Konstantinidis K.T."/>
            <person name="Eloe-Fadrosh E.A."/>
            <person name="Kyrpides N.C."/>
            <person name="Woyke T."/>
        </authorList>
    </citation>
    <scope>NUCLEOTIDE SEQUENCE</scope>
    <source>
        <strain evidence="2">GVMAG-M-3300018080-19</strain>
    </source>
</reference>
<dbReference type="AlphaFoldDB" id="A0A6C0BQ35"/>
<organism evidence="2">
    <name type="scientific">viral metagenome</name>
    <dbReference type="NCBI Taxonomy" id="1070528"/>
    <lineage>
        <taxon>unclassified sequences</taxon>
        <taxon>metagenomes</taxon>
        <taxon>organismal metagenomes</taxon>
    </lineage>
</organism>
<feature type="transmembrane region" description="Helical" evidence="1">
    <location>
        <begin position="275"/>
        <end position="301"/>
    </location>
</feature>
<accession>A0A6C0BQ35</accession>
<keyword evidence="1" id="KW-1133">Transmembrane helix</keyword>
<dbReference type="EMBL" id="MN739211">
    <property type="protein sequence ID" value="QHS93891.1"/>
    <property type="molecule type" value="Genomic_DNA"/>
</dbReference>
<name>A0A6C0BQ35_9ZZZZ</name>
<evidence type="ECO:0000256" key="1">
    <source>
        <dbReference type="SAM" id="Phobius"/>
    </source>
</evidence>
<keyword evidence="1" id="KW-0812">Transmembrane</keyword>
<keyword evidence="1" id="KW-0472">Membrane</keyword>
<sequence>MNQEEYDDFMEEQCAQLRTEGCELTAGLKPEAMAQCSGYYQSMSPCMLWWGDLYDRDPIRAEQVVENLCAAHGDLDECACYERGQDEDYLAVAEGLEAQGVESNPGCWYRPCKNATHAWIPPDIDTTSCPDICQAVVQVVGDVEGDVNLDNIVQNVSCDFSDLVDTTYSCQNGLCQESSCLLGLDVNCYASDDCEKECNATNFRCIEGICQQGTCGVGEDNCFPTDTCGGACSSNYRCSGGQCSLSTCNINEETCYGTLGQCQEACGNPAGTPKIYIVVLAILGAALLLGVIVFIILRYIVKP</sequence>